<dbReference type="GO" id="GO:0002181">
    <property type="term" value="P:cytoplasmic translation"/>
    <property type="evidence" value="ECO:0007669"/>
    <property type="project" value="TreeGrafter"/>
</dbReference>
<dbReference type="SUPFAM" id="SSF56053">
    <property type="entry name" value="Ribosomal protein L6"/>
    <property type="match status" value="2"/>
</dbReference>
<dbReference type="GO" id="GO:0003735">
    <property type="term" value="F:structural constituent of ribosome"/>
    <property type="evidence" value="ECO:0007669"/>
    <property type="project" value="UniProtKB-UniRule"/>
</dbReference>
<sequence length="180" mass="19078">MSKIGKKPIEIPTGVNVKIEAGVISVKGPKGELTKPLTEEVSVVIDGNLIKLTPAEGNKENIAKWGLQRALIANMITGVTDGFEKVLEFQGVGYKANVKGNDLELSLGYSHPITVPGIEGITFSADKSSIKISGSNKELVGKVAAEIRAKRLPEPYKGSGIRYKGEVIKRKAGKKAVVAG</sequence>
<dbReference type="Gene3D" id="3.90.930.12">
    <property type="entry name" value="Ribosomal protein L6, alpha-beta domain"/>
    <property type="match status" value="2"/>
</dbReference>
<dbReference type="PIRSF" id="PIRSF002162">
    <property type="entry name" value="Ribosomal_L6"/>
    <property type="match status" value="1"/>
</dbReference>
<proteinExistence type="inferred from homology"/>
<dbReference type="InterPro" id="IPR019906">
    <property type="entry name" value="Ribosomal_uL6_bac-type"/>
</dbReference>
<comment type="similarity">
    <text evidence="5 6">Belongs to the universal ribosomal protein uL6 family.</text>
</comment>
<comment type="subunit">
    <text evidence="5">Part of the 50S ribosomal subunit.</text>
</comment>
<dbReference type="AlphaFoldDB" id="A0A1F8FLH4"/>
<dbReference type="PRINTS" id="PR00059">
    <property type="entry name" value="RIBOSOMALL6"/>
</dbReference>
<protein>
    <recommendedName>
        <fullName evidence="5">Large ribosomal subunit protein uL6</fullName>
    </recommendedName>
</protein>
<dbReference type="Proteomes" id="UP000176581">
    <property type="component" value="Unassembled WGS sequence"/>
</dbReference>
<feature type="domain" description="Large ribosomal subunit protein uL6 alpha-beta" evidence="8">
    <location>
        <begin position="91"/>
        <end position="163"/>
    </location>
</feature>
<accession>A0A1F8FLH4</accession>
<dbReference type="HAMAP" id="MF_01365_B">
    <property type="entry name" value="Ribosomal_uL6_B"/>
    <property type="match status" value="1"/>
</dbReference>
<name>A0A1F8FLH4_9BACT</name>
<dbReference type="InterPro" id="IPR020040">
    <property type="entry name" value="Ribosomal_uL6_a/b-dom"/>
</dbReference>
<evidence type="ECO:0000259" key="8">
    <source>
        <dbReference type="Pfam" id="PF00347"/>
    </source>
</evidence>
<keyword evidence="4 5" id="KW-0687">Ribonucleoprotein</keyword>
<evidence type="ECO:0000256" key="7">
    <source>
        <dbReference type="RuleBase" id="RU003870"/>
    </source>
</evidence>
<evidence type="ECO:0000313" key="10">
    <source>
        <dbReference type="Proteomes" id="UP000176581"/>
    </source>
</evidence>
<dbReference type="Pfam" id="PF00347">
    <property type="entry name" value="Ribosomal_L6"/>
    <property type="match status" value="2"/>
</dbReference>
<evidence type="ECO:0000256" key="4">
    <source>
        <dbReference type="ARBA" id="ARBA00023274"/>
    </source>
</evidence>
<dbReference type="PANTHER" id="PTHR11655:SF14">
    <property type="entry name" value="LARGE RIBOSOMAL SUBUNIT PROTEIN UL6M"/>
    <property type="match status" value="1"/>
</dbReference>
<dbReference type="EMBL" id="MGJV01000030">
    <property type="protein sequence ID" value="OGN13944.1"/>
    <property type="molecule type" value="Genomic_DNA"/>
</dbReference>
<evidence type="ECO:0000256" key="3">
    <source>
        <dbReference type="ARBA" id="ARBA00022980"/>
    </source>
</evidence>
<keyword evidence="3 5" id="KW-0689">Ribosomal protein</keyword>
<dbReference type="InterPro" id="IPR036789">
    <property type="entry name" value="Ribosomal_uL6-like_a/b-dom_sf"/>
</dbReference>
<evidence type="ECO:0000256" key="2">
    <source>
        <dbReference type="ARBA" id="ARBA00022884"/>
    </source>
</evidence>
<evidence type="ECO:0000313" key="9">
    <source>
        <dbReference type="EMBL" id="OGN13944.1"/>
    </source>
</evidence>
<reference evidence="9 10" key="1">
    <citation type="journal article" date="2016" name="Nat. Commun.">
        <title>Thousands of microbial genomes shed light on interconnected biogeochemical processes in an aquifer system.</title>
        <authorList>
            <person name="Anantharaman K."/>
            <person name="Brown C.T."/>
            <person name="Hug L.A."/>
            <person name="Sharon I."/>
            <person name="Castelle C.J."/>
            <person name="Probst A.J."/>
            <person name="Thomas B.C."/>
            <person name="Singh A."/>
            <person name="Wilkins M.J."/>
            <person name="Karaoz U."/>
            <person name="Brodie E.L."/>
            <person name="Williams K.H."/>
            <person name="Hubbard S.S."/>
            <person name="Banfield J.F."/>
        </authorList>
    </citation>
    <scope>NUCLEOTIDE SEQUENCE [LARGE SCALE GENOMIC DNA]</scope>
</reference>
<keyword evidence="1 5" id="KW-0699">rRNA-binding</keyword>
<evidence type="ECO:0000256" key="1">
    <source>
        <dbReference type="ARBA" id="ARBA00022730"/>
    </source>
</evidence>
<dbReference type="NCBIfam" id="TIGR03654">
    <property type="entry name" value="L6_bact"/>
    <property type="match status" value="1"/>
</dbReference>
<comment type="caution">
    <text evidence="9">The sequence shown here is derived from an EMBL/GenBank/DDBJ whole genome shotgun (WGS) entry which is preliminary data.</text>
</comment>
<organism evidence="9 10">
    <name type="scientific">Candidatus Yanofskybacteria bacterium RIFCSPHIGHO2_02_FULL_43_22</name>
    <dbReference type="NCBI Taxonomy" id="1802681"/>
    <lineage>
        <taxon>Bacteria</taxon>
        <taxon>Candidatus Yanofskyibacteriota</taxon>
    </lineage>
</organism>
<gene>
    <name evidence="5" type="primary">rplF</name>
    <name evidence="9" type="ORF">A3J47_02205</name>
</gene>
<dbReference type="FunFam" id="3.90.930.12:FF:000002">
    <property type="entry name" value="50S ribosomal protein L6"/>
    <property type="match status" value="1"/>
</dbReference>
<dbReference type="GO" id="GO:0019843">
    <property type="term" value="F:rRNA binding"/>
    <property type="evidence" value="ECO:0007669"/>
    <property type="project" value="UniProtKB-UniRule"/>
</dbReference>
<keyword evidence="2 5" id="KW-0694">RNA-binding</keyword>
<evidence type="ECO:0000256" key="6">
    <source>
        <dbReference type="RuleBase" id="RU003869"/>
    </source>
</evidence>
<dbReference type="GO" id="GO:0022625">
    <property type="term" value="C:cytosolic large ribosomal subunit"/>
    <property type="evidence" value="ECO:0007669"/>
    <property type="project" value="UniProtKB-UniRule"/>
</dbReference>
<evidence type="ECO:0000256" key="5">
    <source>
        <dbReference type="HAMAP-Rule" id="MF_01365"/>
    </source>
</evidence>
<dbReference type="PANTHER" id="PTHR11655">
    <property type="entry name" value="60S/50S RIBOSOMAL PROTEIN L6/L9"/>
    <property type="match status" value="1"/>
</dbReference>
<comment type="function">
    <text evidence="5 7">This protein binds to the 23S rRNA, and is important in its secondary structure. It is located near the subunit interface in the base of the L7/L12 stalk, and near the tRNA binding site of the peptidyltransferase center.</text>
</comment>
<feature type="domain" description="Large ribosomal subunit protein uL6 alpha-beta" evidence="8">
    <location>
        <begin position="11"/>
        <end position="82"/>
    </location>
</feature>
<dbReference type="InterPro" id="IPR000702">
    <property type="entry name" value="Ribosomal_uL6-like"/>
</dbReference>